<feature type="signal peptide" evidence="2">
    <location>
        <begin position="1"/>
        <end position="22"/>
    </location>
</feature>
<sequence length="539" mass="61465">MSKKVLQLVSVSILLLFVVQCAKRGTPTGGPKDETPPVLVRADPPNYTTNFDRKEIRIYFDEYIKLKDISKNLIVSPPMDPKAQVSPQGSASRYIDIQITDTLTPNTTYQFNFGESVTDNNEGNAFPFFKYVFSTGDYIDSLNVTGVIRDALLQKPDEYVTVMLYEADSTYSDSIVYKDVPRYITNTLDSTVVFELTNVKEGRYKLVAMKDDANNYTFQPDKDKIAFYDGFIEVPTDSVYVLRLFNEQLKSETGRPKQASAQRIAFPFTGNPDSIDIKLISAKPEGFERLVTLKKGQDSLQYWYKPQVETDSLIFETYGNKQLLDTMYIRKRGLKPDSLQIQSVSSSLILEEPYLFNTTIPVVAVDTSKIRISRKDSTLVEAFQVKLFPEKLQMSLKFETEENESYSIQMLPEALTDFYESKNDTLNFSASTKAYGDYGEYDLTLQGAADVQHIVQLVTEKGDVKREIIGVPGTTVFQFNRIEPGKYYARVIVDLNENGKYDTGNYLEQKQPEEVLYYPDLLDLRSGWYPKNTFILTQE</sequence>
<keyword evidence="1 2" id="KW-0732">Signal</keyword>
<dbReference type="STRING" id="573501.SAMN04487999_0831"/>
<reference evidence="4 7" key="3">
    <citation type="submission" date="2018-07" db="EMBL/GenBank/DDBJ databases">
        <title>Leeuwenhoekiella genomics.</title>
        <authorList>
            <person name="Tahon G."/>
            <person name="Willems A."/>
        </authorList>
    </citation>
    <scope>NUCLEOTIDE SEQUENCE [LARGE SCALE GENOMIC DNA]</scope>
    <source>
        <strain evidence="4 7">LMG 24856</strain>
    </source>
</reference>
<dbReference type="RefSeq" id="WP_072980729.1">
    <property type="nucleotide sequence ID" value="NZ_FQXT01000002.1"/>
</dbReference>
<name>A0A1M5VNN3_9FLAO</name>
<dbReference type="AlphaFoldDB" id="A0A1M5VNN3"/>
<dbReference type="Pfam" id="PF13205">
    <property type="entry name" value="Big_5"/>
    <property type="match status" value="1"/>
</dbReference>
<accession>A0A1M5VNN3</accession>
<organism evidence="5 6">
    <name type="scientific">Leeuwenhoekiella palythoae</name>
    <dbReference type="NCBI Taxonomy" id="573501"/>
    <lineage>
        <taxon>Bacteria</taxon>
        <taxon>Pseudomonadati</taxon>
        <taxon>Bacteroidota</taxon>
        <taxon>Flavobacteriia</taxon>
        <taxon>Flavobacteriales</taxon>
        <taxon>Flavobacteriaceae</taxon>
        <taxon>Leeuwenhoekiella</taxon>
    </lineage>
</organism>
<evidence type="ECO:0000259" key="3">
    <source>
        <dbReference type="Pfam" id="PF13205"/>
    </source>
</evidence>
<evidence type="ECO:0000313" key="5">
    <source>
        <dbReference type="EMBL" id="SHH76768.1"/>
    </source>
</evidence>
<evidence type="ECO:0000313" key="4">
    <source>
        <dbReference type="EMBL" id="RXG30987.1"/>
    </source>
</evidence>
<dbReference type="Proteomes" id="UP000184240">
    <property type="component" value="Unassembled WGS sequence"/>
</dbReference>
<reference evidence="5" key="2">
    <citation type="submission" date="2016-11" db="EMBL/GenBank/DDBJ databases">
        <authorList>
            <person name="Jaros S."/>
            <person name="Januszkiewicz K."/>
            <person name="Wedrychowicz H."/>
        </authorList>
    </citation>
    <scope>NUCLEOTIDE SEQUENCE [LARGE SCALE GENOMIC DNA]</scope>
    <source>
        <strain evidence="5">DSM 19859</strain>
    </source>
</reference>
<proteinExistence type="predicted"/>
<reference evidence="6" key="1">
    <citation type="submission" date="2016-11" db="EMBL/GenBank/DDBJ databases">
        <authorList>
            <person name="Varghese N."/>
            <person name="Submissions S."/>
        </authorList>
    </citation>
    <scope>NUCLEOTIDE SEQUENCE [LARGE SCALE GENOMIC DNA]</scope>
    <source>
        <strain evidence="6">DSM 19859</strain>
    </source>
</reference>
<evidence type="ECO:0000313" key="6">
    <source>
        <dbReference type="Proteomes" id="UP000184240"/>
    </source>
</evidence>
<dbReference type="InterPro" id="IPR032812">
    <property type="entry name" value="SbsA_Ig"/>
</dbReference>
<feature type="domain" description="SbsA Ig-like" evidence="3">
    <location>
        <begin position="33"/>
        <end position="135"/>
    </location>
</feature>
<evidence type="ECO:0000256" key="2">
    <source>
        <dbReference type="SAM" id="SignalP"/>
    </source>
</evidence>
<evidence type="ECO:0000256" key="1">
    <source>
        <dbReference type="ARBA" id="ARBA00022729"/>
    </source>
</evidence>
<protein>
    <submittedName>
        <fullName evidence="5">Ig-like domain-containing protein</fullName>
    </submittedName>
</protein>
<gene>
    <name evidence="4" type="ORF">DSM01_123</name>
    <name evidence="5" type="ORF">SAMN04487999_0831</name>
</gene>
<dbReference type="EMBL" id="QOVN01000001">
    <property type="protein sequence ID" value="RXG30987.1"/>
    <property type="molecule type" value="Genomic_DNA"/>
</dbReference>
<keyword evidence="7" id="KW-1185">Reference proteome</keyword>
<dbReference type="EMBL" id="FQXT01000002">
    <property type="protein sequence ID" value="SHH76768.1"/>
    <property type="molecule type" value="Genomic_DNA"/>
</dbReference>
<dbReference type="OrthoDB" id="9809989at2"/>
<feature type="chain" id="PRO_5012296625" evidence="2">
    <location>
        <begin position="23"/>
        <end position="539"/>
    </location>
</feature>
<evidence type="ECO:0000313" key="7">
    <source>
        <dbReference type="Proteomes" id="UP000290037"/>
    </source>
</evidence>
<dbReference type="Proteomes" id="UP000290037">
    <property type="component" value="Unassembled WGS sequence"/>
</dbReference>